<gene>
    <name evidence="2" type="ORF">E2C01_039624</name>
</gene>
<name>A0A5B7FLS6_PORTR</name>
<feature type="region of interest" description="Disordered" evidence="1">
    <location>
        <begin position="1"/>
        <end position="23"/>
    </location>
</feature>
<dbReference type="AlphaFoldDB" id="A0A5B7FLS6"/>
<keyword evidence="3" id="KW-1185">Reference proteome</keyword>
<evidence type="ECO:0000256" key="1">
    <source>
        <dbReference type="SAM" id="MobiDB-lite"/>
    </source>
</evidence>
<proteinExistence type="predicted"/>
<comment type="caution">
    <text evidence="2">The sequence shown here is derived from an EMBL/GenBank/DDBJ whole genome shotgun (WGS) entry which is preliminary data.</text>
</comment>
<accession>A0A5B7FLS6</accession>
<organism evidence="2 3">
    <name type="scientific">Portunus trituberculatus</name>
    <name type="common">Swimming crab</name>
    <name type="synonym">Neptunus trituberculatus</name>
    <dbReference type="NCBI Taxonomy" id="210409"/>
    <lineage>
        <taxon>Eukaryota</taxon>
        <taxon>Metazoa</taxon>
        <taxon>Ecdysozoa</taxon>
        <taxon>Arthropoda</taxon>
        <taxon>Crustacea</taxon>
        <taxon>Multicrustacea</taxon>
        <taxon>Malacostraca</taxon>
        <taxon>Eumalacostraca</taxon>
        <taxon>Eucarida</taxon>
        <taxon>Decapoda</taxon>
        <taxon>Pleocyemata</taxon>
        <taxon>Brachyura</taxon>
        <taxon>Eubrachyura</taxon>
        <taxon>Portunoidea</taxon>
        <taxon>Portunidae</taxon>
        <taxon>Portuninae</taxon>
        <taxon>Portunus</taxon>
    </lineage>
</organism>
<sequence length="76" mass="8116">MNNDAQRGLNARADAGCGSASTAKISEKEGAIVTSTCLLYTTPSSGAIPKAVEKTFSGFKDKNRIVGETMMRKRIY</sequence>
<protein>
    <submittedName>
        <fullName evidence="2">Uncharacterized protein</fullName>
    </submittedName>
</protein>
<evidence type="ECO:0000313" key="2">
    <source>
        <dbReference type="EMBL" id="MPC45918.1"/>
    </source>
</evidence>
<reference evidence="2 3" key="1">
    <citation type="submission" date="2019-05" db="EMBL/GenBank/DDBJ databases">
        <title>Another draft genome of Portunus trituberculatus and its Hox gene families provides insights of decapod evolution.</title>
        <authorList>
            <person name="Jeong J.-H."/>
            <person name="Song I."/>
            <person name="Kim S."/>
            <person name="Choi T."/>
            <person name="Kim D."/>
            <person name="Ryu S."/>
            <person name="Kim W."/>
        </authorList>
    </citation>
    <scope>NUCLEOTIDE SEQUENCE [LARGE SCALE GENOMIC DNA]</scope>
    <source>
        <tissue evidence="2">Muscle</tissue>
    </source>
</reference>
<dbReference type="Proteomes" id="UP000324222">
    <property type="component" value="Unassembled WGS sequence"/>
</dbReference>
<dbReference type="EMBL" id="VSRR010006955">
    <property type="protein sequence ID" value="MPC45918.1"/>
    <property type="molecule type" value="Genomic_DNA"/>
</dbReference>
<evidence type="ECO:0000313" key="3">
    <source>
        <dbReference type="Proteomes" id="UP000324222"/>
    </source>
</evidence>